<keyword evidence="6" id="KW-1185">Reference proteome</keyword>
<dbReference type="InterPro" id="IPR009465">
    <property type="entry name" value="Spondin_N"/>
</dbReference>
<evidence type="ECO:0000256" key="1">
    <source>
        <dbReference type="ARBA" id="ARBA00022737"/>
    </source>
</evidence>
<dbReference type="Gene3D" id="2.60.40.2130">
    <property type="entry name" value="F-spondin domain"/>
    <property type="match status" value="1"/>
</dbReference>
<dbReference type="CDD" id="cd08544">
    <property type="entry name" value="Reeler"/>
    <property type="match status" value="1"/>
</dbReference>
<dbReference type="GO" id="GO:0031012">
    <property type="term" value="C:extracellular matrix"/>
    <property type="evidence" value="ECO:0007669"/>
    <property type="project" value="TreeGrafter"/>
</dbReference>
<dbReference type="PROSITE" id="PS51020">
    <property type="entry name" value="SPONDIN"/>
    <property type="match status" value="1"/>
</dbReference>
<evidence type="ECO:0000256" key="2">
    <source>
        <dbReference type="SAM" id="SignalP"/>
    </source>
</evidence>
<dbReference type="InterPro" id="IPR042307">
    <property type="entry name" value="Reeler_sf"/>
</dbReference>
<dbReference type="OrthoDB" id="347314at2759"/>
<keyword evidence="2" id="KW-0732">Signal</keyword>
<dbReference type="AlphaFoldDB" id="A0A7R8UW89"/>
<dbReference type="PANTHER" id="PTHR11311:SF16">
    <property type="entry name" value="SPONDIN-1"/>
    <property type="match status" value="1"/>
</dbReference>
<dbReference type="PANTHER" id="PTHR11311">
    <property type="entry name" value="SPONDIN"/>
    <property type="match status" value="1"/>
</dbReference>
<protein>
    <recommendedName>
        <fullName evidence="7">Spondin-1</fullName>
    </recommendedName>
</protein>
<accession>A0A7R8UW89</accession>
<name>A0A7R8UW89_HERIL</name>
<dbReference type="GO" id="GO:0007155">
    <property type="term" value="P:cell adhesion"/>
    <property type="evidence" value="ECO:0007669"/>
    <property type="project" value="TreeGrafter"/>
</dbReference>
<dbReference type="InterPro" id="IPR051418">
    <property type="entry name" value="Spondin/Thrombospondin_T1"/>
</dbReference>
<dbReference type="InterPro" id="IPR038678">
    <property type="entry name" value="Spondin_N_sf"/>
</dbReference>
<evidence type="ECO:0000313" key="5">
    <source>
        <dbReference type="EMBL" id="CAD7088137.1"/>
    </source>
</evidence>
<feature type="chain" id="PRO_5030632817" description="Spondin-1" evidence="2">
    <location>
        <begin position="33"/>
        <end position="285"/>
    </location>
</feature>
<evidence type="ECO:0000259" key="4">
    <source>
        <dbReference type="PROSITE" id="PS51020"/>
    </source>
</evidence>
<keyword evidence="1" id="KW-0677">Repeat</keyword>
<dbReference type="EMBL" id="LR899012">
    <property type="protein sequence ID" value="CAD7088137.1"/>
    <property type="molecule type" value="Genomic_DNA"/>
</dbReference>
<organism evidence="5 6">
    <name type="scientific">Hermetia illucens</name>
    <name type="common">Black soldier fly</name>
    <dbReference type="NCBI Taxonomy" id="343691"/>
    <lineage>
        <taxon>Eukaryota</taxon>
        <taxon>Metazoa</taxon>
        <taxon>Ecdysozoa</taxon>
        <taxon>Arthropoda</taxon>
        <taxon>Hexapoda</taxon>
        <taxon>Insecta</taxon>
        <taxon>Pterygota</taxon>
        <taxon>Neoptera</taxon>
        <taxon>Endopterygota</taxon>
        <taxon>Diptera</taxon>
        <taxon>Brachycera</taxon>
        <taxon>Stratiomyomorpha</taxon>
        <taxon>Stratiomyidae</taxon>
        <taxon>Hermetiinae</taxon>
        <taxon>Hermetia</taxon>
    </lineage>
</organism>
<dbReference type="PROSITE" id="PS51019">
    <property type="entry name" value="REELIN"/>
    <property type="match status" value="1"/>
</dbReference>
<reference evidence="5 6" key="1">
    <citation type="submission" date="2020-11" db="EMBL/GenBank/DDBJ databases">
        <authorList>
            <person name="Wallbank WR R."/>
            <person name="Pardo Diaz C."/>
            <person name="Kozak K."/>
            <person name="Martin S."/>
            <person name="Jiggins C."/>
            <person name="Moest M."/>
            <person name="Warren A I."/>
            <person name="Generalovic N T."/>
            <person name="Byers J.R.P. K."/>
            <person name="Montejo-Kovacevich G."/>
            <person name="Yen C E."/>
        </authorList>
    </citation>
    <scope>NUCLEOTIDE SEQUENCE [LARGE SCALE GENOMIC DNA]</scope>
</reference>
<dbReference type="Pfam" id="PF06468">
    <property type="entry name" value="Spond_N"/>
    <property type="match status" value="1"/>
</dbReference>
<evidence type="ECO:0000313" key="6">
    <source>
        <dbReference type="Proteomes" id="UP000594454"/>
    </source>
</evidence>
<feature type="domain" description="Spondin" evidence="4">
    <location>
        <begin position="189"/>
        <end position="285"/>
    </location>
</feature>
<dbReference type="Proteomes" id="UP000594454">
    <property type="component" value="Chromosome 4"/>
</dbReference>
<dbReference type="Gene3D" id="2.60.40.4060">
    <property type="entry name" value="Reeler domain"/>
    <property type="match status" value="1"/>
</dbReference>
<dbReference type="InterPro" id="IPR002861">
    <property type="entry name" value="Reeler_dom"/>
</dbReference>
<dbReference type="InParanoid" id="A0A7R8UW89"/>
<feature type="domain" description="Reelin" evidence="3">
    <location>
        <begin position="15"/>
        <end position="188"/>
    </location>
</feature>
<evidence type="ECO:0008006" key="7">
    <source>
        <dbReference type="Google" id="ProtNLM"/>
    </source>
</evidence>
<sequence>MILRSLFQRKGGTFALVLVVALITASTPLCNRAPDGTGAGKSPADGRFRIRIAGNPELYTAGQTYTVSVAGIRSSREPHKFSGFMLAAEPEVVDPIVNGGPQPNTGEFQLLGDALTRFSEKCVNVVTQTSTLPKSEIQVLWVAPPTGSGCIAFRTTVIEHRDVWYMDDGPLTKILCEDEQDVVDNQPPIVDPCCACDEAKYELTFEGLWSRHTHPKDFPTNSWLTRFSDIIGASHTVEYSFWKYGELASNGTQQVAEHGSTHVLESELKGQVSTNMFILVFTFAD</sequence>
<gene>
    <name evidence="5" type="ORF">HERILL_LOCUS10789</name>
</gene>
<dbReference type="Pfam" id="PF02014">
    <property type="entry name" value="Reeler"/>
    <property type="match status" value="1"/>
</dbReference>
<feature type="signal peptide" evidence="2">
    <location>
        <begin position="1"/>
        <end position="32"/>
    </location>
</feature>
<proteinExistence type="predicted"/>
<evidence type="ECO:0000259" key="3">
    <source>
        <dbReference type="PROSITE" id="PS51019"/>
    </source>
</evidence>